<evidence type="ECO:0000313" key="5">
    <source>
        <dbReference type="EMBL" id="TCL08400.1"/>
    </source>
</evidence>
<feature type="binding site" evidence="3">
    <location>
        <position position="95"/>
    </location>
    <ligand>
        <name>substrate</name>
    </ligand>
</feature>
<dbReference type="Pfam" id="PF08450">
    <property type="entry name" value="SGL"/>
    <property type="match status" value="1"/>
</dbReference>
<feature type="binding site" evidence="3">
    <location>
        <position position="97"/>
    </location>
    <ligand>
        <name>substrate</name>
    </ligand>
</feature>
<gene>
    <name evidence="5" type="ORF">BXY66_0437</name>
</gene>
<sequence length="285" mass="31173">MSTVYDNRVCELGEGPLWHPERQQLFWFDIIGKKLKTRENGEPLEWDFDEHVSAAGWIDRDTLLIASETALWTFDLASGEQEYLVALEADNPVTRSNDGRADPYGGFWIGTMGKSAEAGAGAIYRYFRGALRKLVSDVTITNAICFSPDGKWAHYTDTLTGQVMRWALGEDGWPEGDAAVHVDTKAEGLNPDGAVIDAEGNIWIAQWGASRVAAYDESGQFVRAVEFGGRHTSCPAFGGADLTTLFCTTAAEGVSAEVLEKEPENGMVFMEEAVAKGQAEHKVIL</sequence>
<keyword evidence="3" id="KW-0479">Metal-binding</keyword>
<dbReference type="InterPro" id="IPR013658">
    <property type="entry name" value="SGL"/>
</dbReference>
<feature type="binding site" evidence="3">
    <location>
        <position position="14"/>
    </location>
    <ligand>
        <name>a divalent metal cation</name>
        <dbReference type="ChEBI" id="CHEBI:60240"/>
    </ligand>
</feature>
<dbReference type="Gene3D" id="2.120.10.30">
    <property type="entry name" value="TolB, C-terminal domain"/>
    <property type="match status" value="1"/>
</dbReference>
<dbReference type="EMBL" id="SMGR01000001">
    <property type="protein sequence ID" value="TCL08400.1"/>
    <property type="molecule type" value="Genomic_DNA"/>
</dbReference>
<comment type="similarity">
    <text evidence="1">Belongs to the SMP-30/CGR1 family.</text>
</comment>
<dbReference type="GO" id="GO:0004341">
    <property type="term" value="F:gluconolactonase activity"/>
    <property type="evidence" value="ECO:0007669"/>
    <property type="project" value="TreeGrafter"/>
</dbReference>
<dbReference type="PANTHER" id="PTHR10907:SF47">
    <property type="entry name" value="REGUCALCIN"/>
    <property type="match status" value="1"/>
</dbReference>
<dbReference type="RefSeq" id="WP_132858529.1">
    <property type="nucleotide sequence ID" value="NZ_SMGR01000001.1"/>
</dbReference>
<organism evidence="5 6">
    <name type="scientific">Shimia isoporae</name>
    <dbReference type="NCBI Taxonomy" id="647720"/>
    <lineage>
        <taxon>Bacteria</taxon>
        <taxon>Pseudomonadati</taxon>
        <taxon>Pseudomonadota</taxon>
        <taxon>Alphaproteobacteria</taxon>
        <taxon>Rhodobacterales</taxon>
        <taxon>Roseobacteraceae</taxon>
    </lineage>
</organism>
<evidence type="ECO:0000313" key="6">
    <source>
        <dbReference type="Proteomes" id="UP000295673"/>
    </source>
</evidence>
<accession>A0A4V2Q3T0</accession>
<dbReference type="InterPro" id="IPR011042">
    <property type="entry name" value="6-blade_b-propeller_TolB-like"/>
</dbReference>
<comment type="caution">
    <text evidence="5">The sequence shown here is derived from an EMBL/GenBank/DDBJ whole genome shotgun (WGS) entry which is preliminary data.</text>
</comment>
<name>A0A4V2Q3T0_9RHOB</name>
<keyword evidence="6" id="KW-1185">Reference proteome</keyword>
<protein>
    <submittedName>
        <fullName evidence="5">Sugar lactone lactonase YvrE</fullName>
    </submittedName>
</protein>
<dbReference type="PRINTS" id="PR01790">
    <property type="entry name" value="SMP30FAMILY"/>
</dbReference>
<evidence type="ECO:0000256" key="3">
    <source>
        <dbReference type="PIRSR" id="PIRSR605511-2"/>
    </source>
</evidence>
<dbReference type="SUPFAM" id="SSF63829">
    <property type="entry name" value="Calcium-dependent phosphotriesterase"/>
    <property type="match status" value="1"/>
</dbReference>
<feature type="binding site" evidence="3">
    <location>
        <position position="142"/>
    </location>
    <ligand>
        <name>a divalent metal cation</name>
        <dbReference type="ChEBI" id="CHEBI:60240"/>
    </ligand>
</feature>
<dbReference type="PANTHER" id="PTHR10907">
    <property type="entry name" value="REGUCALCIN"/>
    <property type="match status" value="1"/>
</dbReference>
<proteinExistence type="inferred from homology"/>
<dbReference type="AlphaFoldDB" id="A0A4V2Q3T0"/>
<keyword evidence="3" id="KW-0862">Zinc</keyword>
<comment type="cofactor">
    <cofactor evidence="3">
        <name>Zn(2+)</name>
        <dbReference type="ChEBI" id="CHEBI:29105"/>
    </cofactor>
    <text evidence="3">Binds 1 divalent metal cation per subunit.</text>
</comment>
<evidence type="ECO:0000256" key="1">
    <source>
        <dbReference type="ARBA" id="ARBA00008853"/>
    </source>
</evidence>
<dbReference type="Proteomes" id="UP000295673">
    <property type="component" value="Unassembled WGS sequence"/>
</dbReference>
<dbReference type="GO" id="GO:0005509">
    <property type="term" value="F:calcium ion binding"/>
    <property type="evidence" value="ECO:0007669"/>
    <property type="project" value="TreeGrafter"/>
</dbReference>
<reference evidence="5 6" key="1">
    <citation type="submission" date="2019-03" db="EMBL/GenBank/DDBJ databases">
        <title>Genomic Encyclopedia of Archaeal and Bacterial Type Strains, Phase II (KMG-II): from individual species to whole genera.</title>
        <authorList>
            <person name="Goeker M."/>
        </authorList>
    </citation>
    <scope>NUCLEOTIDE SEQUENCE [LARGE SCALE GENOMIC DNA]</scope>
    <source>
        <strain evidence="5 6">DSM 26433</strain>
    </source>
</reference>
<dbReference type="GO" id="GO:0019853">
    <property type="term" value="P:L-ascorbic acid biosynthetic process"/>
    <property type="evidence" value="ECO:0007669"/>
    <property type="project" value="TreeGrafter"/>
</dbReference>
<evidence type="ECO:0000259" key="4">
    <source>
        <dbReference type="Pfam" id="PF08450"/>
    </source>
</evidence>
<dbReference type="OrthoDB" id="2633250at2"/>
<feature type="domain" description="SMP-30/Gluconolactonase/LRE-like region" evidence="4">
    <location>
        <begin position="12"/>
        <end position="250"/>
    </location>
</feature>
<dbReference type="InterPro" id="IPR005511">
    <property type="entry name" value="SMP-30"/>
</dbReference>
<feature type="binding site" evidence="3">
    <location>
        <position position="192"/>
    </location>
    <ligand>
        <name>a divalent metal cation</name>
        <dbReference type="ChEBI" id="CHEBI:60240"/>
    </ligand>
</feature>
<feature type="active site" description="Proton donor/acceptor" evidence="2">
    <location>
        <position position="192"/>
    </location>
</feature>
<evidence type="ECO:0000256" key="2">
    <source>
        <dbReference type="PIRSR" id="PIRSR605511-1"/>
    </source>
</evidence>